<dbReference type="GO" id="GO:0016887">
    <property type="term" value="F:ATP hydrolysis activity"/>
    <property type="evidence" value="ECO:0007669"/>
    <property type="project" value="TreeGrafter"/>
</dbReference>
<keyword evidence="2" id="KW-0067">ATP-binding</keyword>
<dbReference type="GO" id="GO:0005524">
    <property type="term" value="F:ATP binding"/>
    <property type="evidence" value="ECO:0007669"/>
    <property type="project" value="UniProtKB-KW"/>
</dbReference>
<gene>
    <name evidence="3" type="ordered locus">Thivi_1706</name>
</gene>
<evidence type="ECO:0000313" key="3">
    <source>
        <dbReference type="EMBL" id="AFL73680.1"/>
    </source>
</evidence>
<dbReference type="InterPro" id="IPR027417">
    <property type="entry name" value="P-loop_NTPase"/>
</dbReference>
<keyword evidence="4" id="KW-1185">Reference proteome</keyword>
<keyword evidence="1" id="KW-0547">Nucleotide-binding</keyword>
<dbReference type="EMBL" id="CP003154">
    <property type="protein sequence ID" value="AFL73680.1"/>
    <property type="molecule type" value="Genomic_DNA"/>
</dbReference>
<evidence type="ECO:0000256" key="1">
    <source>
        <dbReference type="ARBA" id="ARBA00022741"/>
    </source>
</evidence>
<dbReference type="SUPFAM" id="SSF52540">
    <property type="entry name" value="P-loop containing nucleoside triphosphate hydrolases"/>
    <property type="match status" value="1"/>
</dbReference>
<evidence type="ECO:0000256" key="2">
    <source>
        <dbReference type="ARBA" id="ARBA00022840"/>
    </source>
</evidence>
<dbReference type="KEGG" id="tvi:Thivi_1706"/>
<protein>
    <submittedName>
        <fullName evidence="3">ATPase involved in chromosome partitioning</fullName>
    </submittedName>
</protein>
<dbReference type="GO" id="GO:0051782">
    <property type="term" value="P:negative regulation of cell division"/>
    <property type="evidence" value="ECO:0007669"/>
    <property type="project" value="TreeGrafter"/>
</dbReference>
<dbReference type="AlphaFoldDB" id="I3Y9L2"/>
<dbReference type="NCBIfam" id="NF047398">
    <property type="entry name" value="AAA_KGGVGR"/>
    <property type="match status" value="1"/>
</dbReference>
<dbReference type="PANTHER" id="PTHR43384">
    <property type="entry name" value="SEPTUM SITE-DETERMINING PROTEIN MIND HOMOLOG, CHLOROPLASTIC-RELATED"/>
    <property type="match status" value="1"/>
</dbReference>
<dbReference type="PANTHER" id="PTHR43384:SF6">
    <property type="entry name" value="SEPTUM SITE-DETERMINING PROTEIN MIND HOMOLOG, CHLOROPLASTIC"/>
    <property type="match status" value="1"/>
</dbReference>
<sequence length="923" mass="102786">MSLRAVAIERLLTWLDVERALKQQTTLWIRLPEGIQGVDCFADGMEIRHAADPSQVDTWLGDLFGHAYQREPRAIRLRIGQTTYPVDLVQEDAATALAMGQNYPLWRDVTYLPADTNEVEVGAIAALEVRPLANAPKDWTNGPELVSFHSFKGGVGRTSTLMTYVAACMQDPSQGSKKVLVVDADLEAPGVSFWLDEGNRPTVSFVQLLEALHYPPADLDATLEFFAQELRKTSLNVGGVQRELFVLPAALDLLEIQDMPVVPEHLARNPSNPWQLTDHLHALGQRLGVDAVFIDLRAGLSELASPILFDPRVDHFLVSTVAPQSVQGMAEVLRRLYAFNRQLPAERQNAARPTVVLSLLTKELRDAGHYEQALRVLGEAYPTADTDDALTPGIQWLEAEFLSTLMSIASMREALDTLPQSSRLSASATEWAKALYAAPIPLRSTNQGTAISQNTSSRQDQARRLHEVCKAAEFADSSDTSEILATEPLLNLGKHYARELPNLLMIGAKGSGKTFTFRQVVRARSWQIFLKTLGFDASGLIDAGIFPVLWSSNIEDRSDGEIKGAQGSVLDSIQVNKQLLLSDSAVQREIKEALQHPPNHWEDFWDGLIARQLDITEGGLQALNQFLAANEVRVVFVFDGIEDAFKDATEGRASEAIEALLRLPNRVSELNNRHIGAVVFVRADYVQATIRQNLGQLLQRFQPFRLQWNPESFLRLAFMLSCQAGINEGDLKLAESLRIEQLKDKLERLWGKKLGNEKSKEAHSARWVYAALCDLKGNVQARDLVRFLRIAADLESERIGQTWPDRVLAPESLRKAIPLCSIEKVTEAKTEIASLRKWAELMEQEGIRNLKVPFSMQQAKLDTTLLSALQEIGVIYEDLDGKLGEERLFLPEIYRTGLRFETSAAGRPRMQALLKKNIGAIPL</sequence>
<dbReference type="GO" id="GO:0009898">
    <property type="term" value="C:cytoplasmic side of plasma membrane"/>
    <property type="evidence" value="ECO:0007669"/>
    <property type="project" value="TreeGrafter"/>
</dbReference>
<dbReference type="HOGENOM" id="CLU_014171_0_0_6"/>
<dbReference type="STRING" id="765911.Thivi_1706"/>
<dbReference type="InterPro" id="IPR050625">
    <property type="entry name" value="ParA/MinD_ATPase"/>
</dbReference>
<name>I3Y9L2_THIV6</name>
<accession>I3Y9L2</accession>
<evidence type="ECO:0000313" key="4">
    <source>
        <dbReference type="Proteomes" id="UP000006062"/>
    </source>
</evidence>
<reference evidence="3 4" key="1">
    <citation type="submission" date="2012-06" db="EMBL/GenBank/DDBJ databases">
        <title>Complete sequence of Thiocystis violascens DSM 198.</title>
        <authorList>
            <consortium name="US DOE Joint Genome Institute"/>
            <person name="Lucas S."/>
            <person name="Han J."/>
            <person name="Lapidus A."/>
            <person name="Cheng J.-F."/>
            <person name="Goodwin L."/>
            <person name="Pitluck S."/>
            <person name="Peters L."/>
            <person name="Ovchinnikova G."/>
            <person name="Teshima H."/>
            <person name="Detter J.C."/>
            <person name="Han C."/>
            <person name="Tapia R."/>
            <person name="Land M."/>
            <person name="Hauser L."/>
            <person name="Kyrpides N."/>
            <person name="Ivanova N."/>
            <person name="Pagani I."/>
            <person name="Vogl K."/>
            <person name="Liu Z."/>
            <person name="Frigaard N.-U."/>
            <person name="Bryant D."/>
            <person name="Woyke T."/>
        </authorList>
    </citation>
    <scope>NUCLEOTIDE SEQUENCE [LARGE SCALE GENOMIC DNA]</scope>
    <source>
        <strain evidence="4">ATCC 17096 / DSM 198 / 6111</strain>
    </source>
</reference>
<dbReference type="OrthoDB" id="9804460at2"/>
<organism evidence="3 4">
    <name type="scientific">Thiocystis violascens (strain ATCC 17096 / DSM 198 / 6111)</name>
    <name type="common">Chromatium violascens</name>
    <dbReference type="NCBI Taxonomy" id="765911"/>
    <lineage>
        <taxon>Bacteria</taxon>
        <taxon>Pseudomonadati</taxon>
        <taxon>Pseudomonadota</taxon>
        <taxon>Gammaproteobacteria</taxon>
        <taxon>Chromatiales</taxon>
        <taxon>Chromatiaceae</taxon>
        <taxon>Thiocystis</taxon>
    </lineage>
</organism>
<dbReference type="GO" id="GO:0005829">
    <property type="term" value="C:cytosol"/>
    <property type="evidence" value="ECO:0007669"/>
    <property type="project" value="TreeGrafter"/>
</dbReference>
<dbReference type="Proteomes" id="UP000006062">
    <property type="component" value="Chromosome"/>
</dbReference>
<dbReference type="Gene3D" id="3.40.50.300">
    <property type="entry name" value="P-loop containing nucleotide triphosphate hydrolases"/>
    <property type="match status" value="2"/>
</dbReference>
<proteinExistence type="predicted"/>
<dbReference type="eggNOG" id="COG0455">
    <property type="taxonomic scope" value="Bacteria"/>
</dbReference>
<dbReference type="RefSeq" id="WP_014778141.1">
    <property type="nucleotide sequence ID" value="NC_018012.1"/>
</dbReference>